<dbReference type="FunFam" id="3.90.1530.30:FF:000001">
    <property type="entry name" value="Chromosome partitioning protein ParB"/>
    <property type="match status" value="1"/>
</dbReference>
<dbReference type="Pfam" id="PF02195">
    <property type="entry name" value="ParB_N"/>
    <property type="match status" value="1"/>
</dbReference>
<dbReference type="GO" id="GO:0009295">
    <property type="term" value="C:nucleoid"/>
    <property type="evidence" value="ECO:0007669"/>
    <property type="project" value="UniProtKB-SubCell"/>
</dbReference>
<dbReference type="SUPFAM" id="SSF110849">
    <property type="entry name" value="ParB/Sulfiredoxin"/>
    <property type="match status" value="1"/>
</dbReference>
<dbReference type="Pfam" id="PF17762">
    <property type="entry name" value="HTH_ParB"/>
    <property type="match status" value="1"/>
</dbReference>
<gene>
    <name evidence="6" type="ORF">B8V81_0062</name>
</gene>
<protein>
    <submittedName>
        <fullName evidence="6">Chromosome (Plasmid) partitioning protein ParB</fullName>
    </submittedName>
</protein>
<organism evidence="6 7">
    <name type="scientific">Paenibacillus pasadenensis</name>
    <dbReference type="NCBI Taxonomy" id="217090"/>
    <lineage>
        <taxon>Bacteria</taxon>
        <taxon>Bacillati</taxon>
        <taxon>Bacillota</taxon>
        <taxon>Bacilli</taxon>
        <taxon>Bacillales</taxon>
        <taxon>Paenibacillaceae</taxon>
        <taxon>Paenibacillus</taxon>
    </lineage>
</organism>
<comment type="caution">
    <text evidence="6">The sequence shown here is derived from an EMBL/GenBank/DDBJ whole genome shotgun (WGS) entry which is preliminary data.</text>
</comment>
<dbReference type="FunFam" id="1.10.10.2830:FF:000001">
    <property type="entry name" value="Chromosome partitioning protein ParB"/>
    <property type="match status" value="1"/>
</dbReference>
<accession>A0A2N5NCD9</accession>
<dbReference type="InterPro" id="IPR004437">
    <property type="entry name" value="ParB/RepB/Spo0J"/>
</dbReference>
<reference evidence="6 7" key="1">
    <citation type="submission" date="2017-05" db="EMBL/GenBank/DDBJ databases">
        <title>Functional genome analysis of Paenibacillus pasadenensis strain R16: insights on endophytic life style and antifungal activity.</title>
        <authorList>
            <person name="Passera A."/>
            <person name="Marcolungo L."/>
            <person name="Casati P."/>
            <person name="Brasca M."/>
            <person name="Quaglino F."/>
            <person name="Delledonne M."/>
        </authorList>
    </citation>
    <scope>NUCLEOTIDE SEQUENCE [LARGE SCALE GENOMIC DNA]</scope>
    <source>
        <strain evidence="6 7">R16</strain>
    </source>
</reference>
<evidence type="ECO:0000256" key="2">
    <source>
        <dbReference type="ARBA" id="ARBA00006295"/>
    </source>
</evidence>
<keyword evidence="3" id="KW-0159">Chromosome partition</keyword>
<sequence length="281" mass="32249">MSKRLGRGLDALIPSLSIQEDDKIVEIELKQLRPNPYQPRLTFHDESIHELAESIRQHGVIQPILVRSVLKGYEIIAGERRFRASQLCGLKTIPAVIRSFTDQQTMEIALIENLQREDLNAIDLAAAYQAIMDKFELTQEELSLKVGKSRSHIANFLRLLTLPPEIKENVSRGTLSMGHARALVGVKEDKLRKELSKQAIESEWSVRELEQAIQELDRKQPEPAPKAKAVKRDPYLEALEENLRERFQTSVKIKASRERGKIELAYYNKQDLERILDLLKL</sequence>
<evidence type="ECO:0000313" key="6">
    <source>
        <dbReference type="EMBL" id="PLT47930.1"/>
    </source>
</evidence>
<evidence type="ECO:0000256" key="3">
    <source>
        <dbReference type="ARBA" id="ARBA00022829"/>
    </source>
</evidence>
<evidence type="ECO:0000259" key="5">
    <source>
        <dbReference type="SMART" id="SM00470"/>
    </source>
</evidence>
<feature type="domain" description="ParB-like N-terminal" evidence="5">
    <location>
        <begin position="25"/>
        <end position="114"/>
    </location>
</feature>
<keyword evidence="4" id="KW-0238">DNA-binding</keyword>
<dbReference type="CDD" id="cd16393">
    <property type="entry name" value="SPO0J_N"/>
    <property type="match status" value="1"/>
</dbReference>
<dbReference type="Gene3D" id="3.90.1530.30">
    <property type="match status" value="1"/>
</dbReference>
<evidence type="ECO:0000256" key="1">
    <source>
        <dbReference type="ARBA" id="ARBA00004453"/>
    </source>
</evidence>
<dbReference type="GO" id="GO:0003677">
    <property type="term" value="F:DNA binding"/>
    <property type="evidence" value="ECO:0007669"/>
    <property type="project" value="UniProtKB-KW"/>
</dbReference>
<dbReference type="GO" id="GO:0045881">
    <property type="term" value="P:positive regulation of sporulation resulting in formation of a cellular spore"/>
    <property type="evidence" value="ECO:0007669"/>
    <property type="project" value="TreeGrafter"/>
</dbReference>
<dbReference type="PANTHER" id="PTHR33375">
    <property type="entry name" value="CHROMOSOME-PARTITIONING PROTEIN PARB-RELATED"/>
    <property type="match status" value="1"/>
</dbReference>
<dbReference type="RefSeq" id="WP_028598011.1">
    <property type="nucleotide sequence ID" value="NZ_BIMM01000021.1"/>
</dbReference>
<dbReference type="SMART" id="SM00470">
    <property type="entry name" value="ParB"/>
    <property type="match status" value="1"/>
</dbReference>
<dbReference type="Proteomes" id="UP000234789">
    <property type="component" value="Unassembled WGS sequence"/>
</dbReference>
<dbReference type="NCBIfam" id="TIGR00180">
    <property type="entry name" value="parB_part"/>
    <property type="match status" value="1"/>
</dbReference>
<dbReference type="GO" id="GO:0007059">
    <property type="term" value="P:chromosome segregation"/>
    <property type="evidence" value="ECO:0007669"/>
    <property type="project" value="UniProtKB-KW"/>
</dbReference>
<dbReference type="EMBL" id="NFEZ01000001">
    <property type="protein sequence ID" value="PLT47930.1"/>
    <property type="molecule type" value="Genomic_DNA"/>
</dbReference>
<dbReference type="Gene3D" id="1.10.10.2830">
    <property type="match status" value="1"/>
</dbReference>
<evidence type="ECO:0000256" key="4">
    <source>
        <dbReference type="ARBA" id="ARBA00023125"/>
    </source>
</evidence>
<name>A0A2N5NCD9_9BACL</name>
<dbReference type="PANTHER" id="PTHR33375:SF1">
    <property type="entry name" value="CHROMOSOME-PARTITIONING PROTEIN PARB-RELATED"/>
    <property type="match status" value="1"/>
</dbReference>
<dbReference type="InterPro" id="IPR050336">
    <property type="entry name" value="Chromosome_partition/occlusion"/>
</dbReference>
<dbReference type="InterPro" id="IPR036086">
    <property type="entry name" value="ParB/Sulfiredoxin_sf"/>
</dbReference>
<dbReference type="GO" id="GO:0005694">
    <property type="term" value="C:chromosome"/>
    <property type="evidence" value="ECO:0007669"/>
    <property type="project" value="TreeGrafter"/>
</dbReference>
<dbReference type="OrthoDB" id="9802051at2"/>
<dbReference type="SUPFAM" id="SSF109709">
    <property type="entry name" value="KorB DNA-binding domain-like"/>
    <property type="match status" value="1"/>
</dbReference>
<evidence type="ECO:0000313" key="7">
    <source>
        <dbReference type="Proteomes" id="UP000234789"/>
    </source>
</evidence>
<comment type="subcellular location">
    <subcellularLocation>
        <location evidence="1">Cytoplasm</location>
        <location evidence="1">Nucleoid</location>
    </subcellularLocation>
</comment>
<keyword evidence="7" id="KW-1185">Reference proteome</keyword>
<dbReference type="Pfam" id="PF23552">
    <property type="entry name" value="ParB_C"/>
    <property type="match status" value="1"/>
</dbReference>
<dbReference type="InterPro" id="IPR041468">
    <property type="entry name" value="HTH_ParB/Spo0J"/>
</dbReference>
<dbReference type="InterPro" id="IPR057240">
    <property type="entry name" value="ParB_dimer_C"/>
</dbReference>
<proteinExistence type="inferred from homology"/>
<comment type="similarity">
    <text evidence="2">Belongs to the ParB family.</text>
</comment>
<dbReference type="AlphaFoldDB" id="A0A2N5NCD9"/>
<dbReference type="InterPro" id="IPR003115">
    <property type="entry name" value="ParB_N"/>
</dbReference>